<evidence type="ECO:0000313" key="1">
    <source>
        <dbReference type="EMBL" id="RGE84289.1"/>
    </source>
</evidence>
<organism evidence="1 2">
    <name type="scientific">Sellimonas intestinalis</name>
    <dbReference type="NCBI Taxonomy" id="1653434"/>
    <lineage>
        <taxon>Bacteria</taxon>
        <taxon>Bacillati</taxon>
        <taxon>Bacillota</taxon>
        <taxon>Clostridia</taxon>
        <taxon>Lachnospirales</taxon>
        <taxon>Lachnospiraceae</taxon>
        <taxon>Sellimonas</taxon>
    </lineage>
</organism>
<dbReference type="EMBL" id="QVLX01000020">
    <property type="protein sequence ID" value="RGE84289.1"/>
    <property type="molecule type" value="Genomic_DNA"/>
</dbReference>
<accession>A0A3E3JXY7</accession>
<protein>
    <submittedName>
        <fullName evidence="1">Uncharacterized protein</fullName>
    </submittedName>
</protein>
<keyword evidence="2" id="KW-1185">Reference proteome</keyword>
<dbReference type="OrthoDB" id="9767864at2"/>
<comment type="caution">
    <text evidence="1">The sequence shown here is derived from an EMBL/GenBank/DDBJ whole genome shotgun (WGS) entry which is preliminary data.</text>
</comment>
<evidence type="ECO:0000313" key="2">
    <source>
        <dbReference type="Proteomes" id="UP000261080"/>
    </source>
</evidence>
<reference evidence="1 2" key="1">
    <citation type="submission" date="2018-08" db="EMBL/GenBank/DDBJ databases">
        <title>A genome reference for cultivated species of the human gut microbiota.</title>
        <authorList>
            <person name="Zou Y."/>
            <person name="Xue W."/>
            <person name="Luo G."/>
        </authorList>
    </citation>
    <scope>NUCLEOTIDE SEQUENCE [LARGE SCALE GENOMIC DNA]</scope>
    <source>
        <strain evidence="1 2">AF37-2AT</strain>
    </source>
</reference>
<dbReference type="Proteomes" id="UP000261080">
    <property type="component" value="Unassembled WGS sequence"/>
</dbReference>
<proteinExistence type="predicted"/>
<sequence>MTVIKPLTPNLRKEIIDGINAQRRELDTCQNTAYVSIQKISLETLEKLIRGLPDGYPIPLERRRN</sequence>
<dbReference type="AlphaFoldDB" id="A0A3E3JXY7"/>
<name>A0A3E3JXY7_9FIRM</name>
<gene>
    <name evidence="1" type="ORF">DW016_15805</name>
</gene>
<dbReference type="RefSeq" id="WP_117493943.1">
    <property type="nucleotide sequence ID" value="NZ_CALBAT010000001.1"/>
</dbReference>